<comment type="caution">
    <text evidence="9">The sequence shown here is derived from an EMBL/GenBank/DDBJ whole genome shotgun (WGS) entry which is preliminary data.</text>
</comment>
<keyword evidence="6 7" id="KW-0472">Membrane</keyword>
<feature type="transmembrane region" description="Helical" evidence="7">
    <location>
        <begin position="230"/>
        <end position="255"/>
    </location>
</feature>
<protein>
    <submittedName>
        <fullName evidence="9">Carbohydrate ABC transporter permease</fullName>
    </submittedName>
</protein>
<evidence type="ECO:0000259" key="8">
    <source>
        <dbReference type="PROSITE" id="PS50928"/>
    </source>
</evidence>
<dbReference type="Pfam" id="PF00528">
    <property type="entry name" value="BPD_transp_1"/>
    <property type="match status" value="1"/>
</dbReference>
<feature type="transmembrane region" description="Helical" evidence="7">
    <location>
        <begin position="16"/>
        <end position="38"/>
    </location>
</feature>
<dbReference type="SUPFAM" id="SSF161098">
    <property type="entry name" value="MetI-like"/>
    <property type="match status" value="1"/>
</dbReference>
<evidence type="ECO:0000313" key="10">
    <source>
        <dbReference type="Proteomes" id="UP001519887"/>
    </source>
</evidence>
<comment type="subcellular location">
    <subcellularLocation>
        <location evidence="1 7">Cell membrane</location>
        <topology evidence="1 7">Multi-pass membrane protein</topology>
    </subcellularLocation>
</comment>
<accession>A0ABS7C5S6</accession>
<evidence type="ECO:0000256" key="2">
    <source>
        <dbReference type="ARBA" id="ARBA00022448"/>
    </source>
</evidence>
<evidence type="ECO:0000256" key="6">
    <source>
        <dbReference type="ARBA" id="ARBA00023136"/>
    </source>
</evidence>
<evidence type="ECO:0000256" key="1">
    <source>
        <dbReference type="ARBA" id="ARBA00004651"/>
    </source>
</evidence>
<dbReference type="Gene3D" id="1.10.3720.10">
    <property type="entry name" value="MetI-like"/>
    <property type="match status" value="2"/>
</dbReference>
<evidence type="ECO:0000313" key="9">
    <source>
        <dbReference type="EMBL" id="MBW7456250.1"/>
    </source>
</evidence>
<evidence type="ECO:0000256" key="5">
    <source>
        <dbReference type="ARBA" id="ARBA00022989"/>
    </source>
</evidence>
<feature type="transmembrane region" description="Helical" evidence="7">
    <location>
        <begin position="267"/>
        <end position="289"/>
    </location>
</feature>
<feature type="transmembrane region" description="Helical" evidence="7">
    <location>
        <begin position="343"/>
        <end position="365"/>
    </location>
</feature>
<dbReference type="PROSITE" id="PS50928">
    <property type="entry name" value="ABC_TM1"/>
    <property type="match status" value="1"/>
</dbReference>
<keyword evidence="2 7" id="KW-0813">Transport</keyword>
<evidence type="ECO:0000256" key="7">
    <source>
        <dbReference type="RuleBase" id="RU363032"/>
    </source>
</evidence>
<dbReference type="InterPro" id="IPR000515">
    <property type="entry name" value="MetI-like"/>
</dbReference>
<feature type="transmembrane region" description="Helical" evidence="7">
    <location>
        <begin position="403"/>
        <end position="422"/>
    </location>
</feature>
<organism evidence="9 10">
    <name type="scientific">Paenibacillus sepulcri</name>
    <dbReference type="NCBI Taxonomy" id="359917"/>
    <lineage>
        <taxon>Bacteria</taxon>
        <taxon>Bacillati</taxon>
        <taxon>Bacillota</taxon>
        <taxon>Bacilli</taxon>
        <taxon>Bacillales</taxon>
        <taxon>Paenibacillaceae</taxon>
        <taxon>Paenibacillus</taxon>
    </lineage>
</organism>
<dbReference type="Proteomes" id="UP001519887">
    <property type="component" value="Unassembled WGS sequence"/>
</dbReference>
<keyword evidence="10" id="KW-1185">Reference proteome</keyword>
<dbReference type="InterPro" id="IPR035906">
    <property type="entry name" value="MetI-like_sf"/>
</dbReference>
<keyword evidence="5 7" id="KW-1133">Transmembrane helix</keyword>
<feature type="domain" description="ABC transmembrane type-1" evidence="8">
    <location>
        <begin position="231"/>
        <end position="422"/>
    </location>
</feature>
<comment type="similarity">
    <text evidence="7">Belongs to the binding-protein-dependent transport system permease family.</text>
</comment>
<feature type="transmembrane region" description="Helical" evidence="7">
    <location>
        <begin position="301"/>
        <end position="322"/>
    </location>
</feature>
<dbReference type="EMBL" id="JAHZIK010000531">
    <property type="protein sequence ID" value="MBW7456250.1"/>
    <property type="molecule type" value="Genomic_DNA"/>
</dbReference>
<keyword evidence="3" id="KW-1003">Cell membrane</keyword>
<dbReference type="RefSeq" id="WP_210040210.1">
    <property type="nucleotide sequence ID" value="NZ_JBHLVU010000007.1"/>
</dbReference>
<proteinExistence type="inferred from homology"/>
<sequence>MKTMRIAEKGQRSMNITAYIVTLFFVVSAIIPILWMIVSSLKTETDIQAYPPKWLPSIPQSVQVTVDYTGLEEKDALFYEKEAMKATWYPWMKNLREDIGEVTVTGIRDGNLLYKARTISSSFHVGQPLIVPSTLFNDAMMNLKLPIIQERGFSRFHWYGTEGESAETERGFENKPIASEFQHFYQSTKFVTGKVASIQENSNWLRMFDSYLSLNKLAQDVAGPLGFFRYFLNSAIITVSSVALQLLLGGLAGYTLSQLLRSKRWQFFWIMFFLATIMIPDISLLLPLYLLMKDLGLVNSLLAVILPHTAWGIVIFLFKGFFDQVSKELIQAARVDGASEFRTFTQIVVPMSIPVFTVVAVMTFIPVWNEFVWPLVVNNLPVNWTFTVALNDLQNRSGVQQNMIMASSFVSMIPLLIVFMTSQKYIEKGVSFSGVKG</sequence>
<dbReference type="CDD" id="cd06261">
    <property type="entry name" value="TM_PBP2"/>
    <property type="match status" value="1"/>
</dbReference>
<keyword evidence="4 7" id="KW-0812">Transmembrane</keyword>
<name>A0ABS7C5S6_9BACL</name>
<dbReference type="PANTHER" id="PTHR43744">
    <property type="entry name" value="ABC TRANSPORTER PERMEASE PROTEIN MG189-RELATED-RELATED"/>
    <property type="match status" value="1"/>
</dbReference>
<dbReference type="PANTHER" id="PTHR43744:SF12">
    <property type="entry name" value="ABC TRANSPORTER PERMEASE PROTEIN MG189-RELATED"/>
    <property type="match status" value="1"/>
</dbReference>
<evidence type="ECO:0000256" key="4">
    <source>
        <dbReference type="ARBA" id="ARBA00022692"/>
    </source>
</evidence>
<evidence type="ECO:0000256" key="3">
    <source>
        <dbReference type="ARBA" id="ARBA00022475"/>
    </source>
</evidence>
<gene>
    <name evidence="9" type="ORF">K0U00_19645</name>
</gene>
<reference evidence="9 10" key="1">
    <citation type="submission" date="2021-07" db="EMBL/GenBank/DDBJ databases">
        <title>Paenibacillus radiodurans sp. nov., isolated from the southeastern edge of Tengger Desert.</title>
        <authorList>
            <person name="Zhang G."/>
        </authorList>
    </citation>
    <scope>NUCLEOTIDE SEQUENCE [LARGE SCALE GENOMIC DNA]</scope>
    <source>
        <strain evidence="9 10">CCM 7311</strain>
    </source>
</reference>